<dbReference type="InterPro" id="IPR036770">
    <property type="entry name" value="Ankyrin_rpt-contain_sf"/>
</dbReference>
<feature type="repeat" description="ANK" evidence="3">
    <location>
        <begin position="61"/>
        <end position="93"/>
    </location>
</feature>
<proteinExistence type="predicted"/>
<dbReference type="SUPFAM" id="SSF48403">
    <property type="entry name" value="Ankyrin repeat"/>
    <property type="match status" value="1"/>
</dbReference>
<evidence type="ECO:0000256" key="2">
    <source>
        <dbReference type="ARBA" id="ARBA00023043"/>
    </source>
</evidence>
<dbReference type="PANTHER" id="PTHR24171:SF8">
    <property type="entry name" value="BRCA1-ASSOCIATED RING DOMAIN PROTEIN 1"/>
    <property type="match status" value="1"/>
</dbReference>
<dbReference type="RefSeq" id="WP_110017315.1">
    <property type="nucleotide sequence ID" value="NZ_QGTJ01000002.1"/>
</dbReference>
<keyword evidence="1" id="KW-0677">Repeat</keyword>
<dbReference type="OrthoDB" id="6020170at2"/>
<evidence type="ECO:0000313" key="4">
    <source>
        <dbReference type="EMBL" id="PWV64678.1"/>
    </source>
</evidence>
<gene>
    <name evidence="4" type="ORF">C7443_102330</name>
</gene>
<feature type="repeat" description="ANK" evidence="3">
    <location>
        <begin position="128"/>
        <end position="160"/>
    </location>
</feature>
<feature type="repeat" description="ANK" evidence="3">
    <location>
        <begin position="94"/>
        <end position="126"/>
    </location>
</feature>
<dbReference type="EMBL" id="QGTJ01000002">
    <property type="protein sequence ID" value="PWV64678.1"/>
    <property type="molecule type" value="Genomic_DNA"/>
</dbReference>
<organism evidence="4 5">
    <name type="scientific">Plasticicumulans acidivorans</name>
    <dbReference type="NCBI Taxonomy" id="886464"/>
    <lineage>
        <taxon>Bacteria</taxon>
        <taxon>Pseudomonadati</taxon>
        <taxon>Pseudomonadota</taxon>
        <taxon>Gammaproteobacteria</taxon>
        <taxon>Candidatus Competibacteraceae</taxon>
        <taxon>Plasticicumulans</taxon>
    </lineage>
</organism>
<dbReference type="Pfam" id="PF00023">
    <property type="entry name" value="Ank"/>
    <property type="match status" value="1"/>
</dbReference>
<dbReference type="PANTHER" id="PTHR24171">
    <property type="entry name" value="ANKYRIN REPEAT DOMAIN-CONTAINING PROTEIN 39-RELATED"/>
    <property type="match status" value="1"/>
</dbReference>
<dbReference type="PROSITE" id="PS50088">
    <property type="entry name" value="ANK_REPEAT"/>
    <property type="match status" value="4"/>
</dbReference>
<evidence type="ECO:0000256" key="3">
    <source>
        <dbReference type="PROSITE-ProRule" id="PRU00023"/>
    </source>
</evidence>
<accession>A0A317MZ93</accession>
<dbReference type="Pfam" id="PF12796">
    <property type="entry name" value="Ank_2"/>
    <property type="match status" value="1"/>
</dbReference>
<dbReference type="SMART" id="SM00248">
    <property type="entry name" value="ANK"/>
    <property type="match status" value="4"/>
</dbReference>
<name>A0A317MZ93_9GAMM</name>
<dbReference type="Proteomes" id="UP000246569">
    <property type="component" value="Unassembled WGS sequence"/>
</dbReference>
<dbReference type="InterPro" id="IPR002110">
    <property type="entry name" value="Ankyrin_rpt"/>
</dbReference>
<evidence type="ECO:0000256" key="1">
    <source>
        <dbReference type="ARBA" id="ARBA00022737"/>
    </source>
</evidence>
<dbReference type="GO" id="GO:0004842">
    <property type="term" value="F:ubiquitin-protein transferase activity"/>
    <property type="evidence" value="ECO:0007669"/>
    <property type="project" value="TreeGrafter"/>
</dbReference>
<dbReference type="Gene3D" id="1.25.40.20">
    <property type="entry name" value="Ankyrin repeat-containing domain"/>
    <property type="match status" value="2"/>
</dbReference>
<evidence type="ECO:0000313" key="5">
    <source>
        <dbReference type="Proteomes" id="UP000246569"/>
    </source>
</evidence>
<dbReference type="PROSITE" id="PS51257">
    <property type="entry name" value="PROKAR_LIPOPROTEIN"/>
    <property type="match status" value="1"/>
</dbReference>
<sequence length="190" mass="20266">MKRLLPLALLPLLALVACERATETRDRDGRTPLIRAAESGDNALVRSLLSERANVNAVDHCAWSPLMKAALQGHVDTVRTLLAHGASVETRDNAGYSALMVAAGNGHAAVVDLLIEHGALVDASEPINGQTALQWAAQRGFTEVVARLLAAGADPSRTDRHGRDAAQYARDAGQMQLADDLQARRQALTH</sequence>
<keyword evidence="5" id="KW-1185">Reference proteome</keyword>
<dbReference type="PROSITE" id="PS50297">
    <property type="entry name" value="ANK_REP_REGION"/>
    <property type="match status" value="4"/>
</dbReference>
<keyword evidence="2 3" id="KW-0040">ANK repeat</keyword>
<comment type="caution">
    <text evidence="4">The sequence shown here is derived from an EMBL/GenBank/DDBJ whole genome shotgun (WGS) entry which is preliminary data.</text>
</comment>
<dbReference type="GO" id="GO:0085020">
    <property type="term" value="P:protein K6-linked ubiquitination"/>
    <property type="evidence" value="ECO:0007669"/>
    <property type="project" value="TreeGrafter"/>
</dbReference>
<dbReference type="AlphaFoldDB" id="A0A317MZ93"/>
<protein>
    <submittedName>
        <fullName evidence="4">Ankyrin repeat protein</fullName>
    </submittedName>
</protein>
<feature type="repeat" description="ANK" evidence="3">
    <location>
        <begin position="28"/>
        <end position="60"/>
    </location>
</feature>
<reference evidence="4 5" key="1">
    <citation type="submission" date="2018-05" db="EMBL/GenBank/DDBJ databases">
        <title>Genomic Encyclopedia of Type Strains, Phase IV (KMG-IV): sequencing the most valuable type-strain genomes for metagenomic binning, comparative biology and taxonomic classification.</title>
        <authorList>
            <person name="Goeker M."/>
        </authorList>
    </citation>
    <scope>NUCLEOTIDE SEQUENCE [LARGE SCALE GENOMIC DNA]</scope>
    <source>
        <strain evidence="4 5">DSM 23606</strain>
    </source>
</reference>